<evidence type="ECO:0000313" key="2">
    <source>
        <dbReference type="EMBL" id="PWF48424.1"/>
    </source>
</evidence>
<feature type="chain" id="PRO_5015613435" evidence="1">
    <location>
        <begin position="21"/>
        <end position="76"/>
    </location>
</feature>
<name>A0A2U2HLM6_9BURK</name>
<comment type="caution">
    <text evidence="2">The sequence shown here is derived from an EMBL/GenBank/DDBJ whole genome shotgun (WGS) entry which is preliminary data.</text>
</comment>
<dbReference type="EMBL" id="PXWF02000196">
    <property type="protein sequence ID" value="PWF48424.1"/>
    <property type="molecule type" value="Genomic_DNA"/>
</dbReference>
<keyword evidence="1" id="KW-0732">Signal</keyword>
<evidence type="ECO:0000256" key="1">
    <source>
        <dbReference type="SAM" id="SignalP"/>
    </source>
</evidence>
<gene>
    <name evidence="2" type="ORF">C7C56_011940</name>
</gene>
<feature type="signal peptide" evidence="1">
    <location>
        <begin position="1"/>
        <end position="20"/>
    </location>
</feature>
<dbReference type="Proteomes" id="UP000241421">
    <property type="component" value="Unassembled WGS sequence"/>
</dbReference>
<reference evidence="2 3" key="1">
    <citation type="submission" date="2018-04" db="EMBL/GenBank/DDBJ databases">
        <title>Massilia violaceinigra sp. nov., a novel purple-pigmented bacterium isolated from Tianshan glacier, Xinjiang, China.</title>
        <authorList>
            <person name="Wang H."/>
        </authorList>
    </citation>
    <scope>NUCLEOTIDE SEQUENCE [LARGE SCALE GENOMIC DNA]</scope>
    <source>
        <strain evidence="2 3">B448-2</strain>
    </source>
</reference>
<dbReference type="RefSeq" id="WP_106757618.1">
    <property type="nucleotide sequence ID" value="NZ_PXWF02000196.1"/>
</dbReference>
<accession>A0A2U2HLM6</accession>
<dbReference type="AlphaFoldDB" id="A0A2U2HLM6"/>
<proteinExistence type="predicted"/>
<keyword evidence="3" id="KW-1185">Reference proteome</keyword>
<evidence type="ECO:0000313" key="3">
    <source>
        <dbReference type="Proteomes" id="UP000241421"/>
    </source>
</evidence>
<protein>
    <submittedName>
        <fullName evidence="2">Uncharacterized protein</fullName>
    </submittedName>
</protein>
<sequence length="76" mass="8291">MKKLLCAITLLLGVCQASQAQVYFAPGSAKPLNPGAAAQDLNRQQAQPRPKVRRVVCRDGTRHTVRVCRRAHGGVR</sequence>
<organism evidence="2 3">
    <name type="scientific">Massilia glaciei</name>
    <dbReference type="NCBI Taxonomy" id="1524097"/>
    <lineage>
        <taxon>Bacteria</taxon>
        <taxon>Pseudomonadati</taxon>
        <taxon>Pseudomonadota</taxon>
        <taxon>Betaproteobacteria</taxon>
        <taxon>Burkholderiales</taxon>
        <taxon>Oxalobacteraceae</taxon>
        <taxon>Telluria group</taxon>
        <taxon>Massilia</taxon>
    </lineage>
</organism>